<evidence type="ECO:0000256" key="2">
    <source>
        <dbReference type="SAM" id="MobiDB-lite"/>
    </source>
</evidence>
<feature type="coiled-coil region" evidence="1">
    <location>
        <begin position="36"/>
        <end position="70"/>
    </location>
</feature>
<dbReference type="OrthoDB" id="3553547at2759"/>
<dbReference type="Proteomes" id="UP000008181">
    <property type="component" value="Chromosome 1"/>
</dbReference>
<keyword evidence="1" id="KW-0175">Coiled coil</keyword>
<keyword evidence="4" id="KW-1185">Reference proteome</keyword>
<name>G2QQN1_THETT</name>
<evidence type="ECO:0000313" key="3">
    <source>
        <dbReference type="EMBL" id="AEO63241.1"/>
    </source>
</evidence>
<feature type="region of interest" description="Disordered" evidence="2">
    <location>
        <begin position="77"/>
        <end position="117"/>
    </location>
</feature>
<dbReference type="AlphaFoldDB" id="G2QQN1"/>
<dbReference type="KEGG" id="ttt:THITE_2108203"/>
<gene>
    <name evidence="3" type="ORF">THITE_2108203</name>
</gene>
<dbReference type="HOGENOM" id="CLU_021919_0_0_1"/>
<feature type="region of interest" description="Disordered" evidence="2">
    <location>
        <begin position="281"/>
        <end position="310"/>
    </location>
</feature>
<dbReference type="eggNOG" id="ENOG502SY8H">
    <property type="taxonomic scope" value="Eukaryota"/>
</dbReference>
<dbReference type="STRING" id="578455.G2QQN1"/>
<feature type="compositionally biased region" description="Basic and acidic residues" evidence="2">
    <location>
        <begin position="102"/>
        <end position="113"/>
    </location>
</feature>
<protein>
    <submittedName>
        <fullName evidence="3">Uncharacterized protein</fullName>
    </submittedName>
</protein>
<proteinExistence type="predicted"/>
<dbReference type="EMBL" id="CP003009">
    <property type="protein sequence ID" value="AEO63241.1"/>
    <property type="molecule type" value="Genomic_DNA"/>
</dbReference>
<feature type="region of interest" description="Disordered" evidence="2">
    <location>
        <begin position="447"/>
        <end position="473"/>
    </location>
</feature>
<reference evidence="3 4" key="1">
    <citation type="journal article" date="2011" name="Nat. Biotechnol.">
        <title>Comparative genomic analysis of the thermophilic biomass-degrading fungi Myceliophthora thermophila and Thielavia terrestris.</title>
        <authorList>
            <person name="Berka R.M."/>
            <person name="Grigoriev I.V."/>
            <person name="Otillar R."/>
            <person name="Salamov A."/>
            <person name="Grimwood J."/>
            <person name="Reid I."/>
            <person name="Ishmael N."/>
            <person name="John T."/>
            <person name="Darmond C."/>
            <person name="Moisan M.-C."/>
            <person name="Henrissat B."/>
            <person name="Coutinho P.M."/>
            <person name="Lombard V."/>
            <person name="Natvig D.O."/>
            <person name="Lindquist E."/>
            <person name="Schmutz J."/>
            <person name="Lucas S."/>
            <person name="Harris P."/>
            <person name="Powlowski J."/>
            <person name="Bellemare A."/>
            <person name="Taylor D."/>
            <person name="Butler G."/>
            <person name="de Vries R.P."/>
            <person name="Allijn I.E."/>
            <person name="van den Brink J."/>
            <person name="Ushinsky S."/>
            <person name="Storms R."/>
            <person name="Powell A.J."/>
            <person name="Paulsen I.T."/>
            <person name="Elbourne L.D.H."/>
            <person name="Baker S.E."/>
            <person name="Magnuson J."/>
            <person name="LaBoissiere S."/>
            <person name="Clutterbuck A.J."/>
            <person name="Martinez D."/>
            <person name="Wogulis M."/>
            <person name="de Leon A.L."/>
            <person name="Rey M.W."/>
            <person name="Tsang A."/>
        </authorList>
    </citation>
    <scope>NUCLEOTIDE SEQUENCE [LARGE SCALE GENOMIC DNA]</scope>
    <source>
        <strain evidence="4">ATCC 38088 / NRRL 8126</strain>
    </source>
</reference>
<dbReference type="GeneID" id="11519098"/>
<organism evidence="3 4">
    <name type="scientific">Thermothielavioides terrestris (strain ATCC 38088 / NRRL 8126)</name>
    <name type="common">Thielavia terrestris</name>
    <dbReference type="NCBI Taxonomy" id="578455"/>
    <lineage>
        <taxon>Eukaryota</taxon>
        <taxon>Fungi</taxon>
        <taxon>Dikarya</taxon>
        <taxon>Ascomycota</taxon>
        <taxon>Pezizomycotina</taxon>
        <taxon>Sordariomycetes</taxon>
        <taxon>Sordariomycetidae</taxon>
        <taxon>Sordariales</taxon>
        <taxon>Chaetomiaceae</taxon>
        <taxon>Thermothielavioides</taxon>
        <taxon>Thermothielavioides terrestris</taxon>
    </lineage>
</organism>
<sequence length="545" mass="60297">MDNAFMQIFRPHLTANNKSRVAVIALELLSERLAEMQSIRDEYYTAEAAYEAMESELDKEELALQMLEADLTRTSRGRLKVERRGPLPPPPPTMKGPGTVEARTKEKPLDSKDNAAPSPFILLGIPADRPEDIHPLYQELLEAAGDRQLAEEYVEELEGHRDKILYDLEIELHRKRVREDQGNQISEEELQTVRSSLARAPTDAREFEARFGITITEDELEFLRDYEVASKRARKALESATETLTHLRNMCIKKGVMRKHASYHEELAIFAGSPGWSPHPLDGNMTIDPPPSNRDSTTTTTPPAPSLAHPRFPILLSNPSHVLELLTPVQALERALRLPKDEPAAALRRAECMKELGISTLMTKAENTPDFINQWLIHRLRTSPLEAELLLTVCEAAFRVVNLRRWQEEVLYYWRRDGAAAGAASTAPGEVVGGQDGGAGELGRSGFGHERGRGGGGGASMIPRSPKGGGGGGGGYLQDEMLLLLGRDGLSPWQGDNGSVMVEEGQVNSVIEGEGRVKSEEGERRHCYPARSASLVRERSVKSLN</sequence>
<accession>G2QQN1</accession>
<evidence type="ECO:0000256" key="1">
    <source>
        <dbReference type="SAM" id="Coils"/>
    </source>
</evidence>
<evidence type="ECO:0000313" key="4">
    <source>
        <dbReference type="Proteomes" id="UP000008181"/>
    </source>
</evidence>
<dbReference type="RefSeq" id="XP_003649577.1">
    <property type="nucleotide sequence ID" value="XM_003649529.1"/>
</dbReference>